<evidence type="ECO:0000259" key="11">
    <source>
        <dbReference type="PROSITE" id="PS51103"/>
    </source>
</evidence>
<protein>
    <submittedName>
        <fullName evidence="12">PTS system, beta-glucosides-specific IIC component</fullName>
    </submittedName>
</protein>
<feature type="transmembrane region" description="Helical" evidence="9">
    <location>
        <begin position="431"/>
        <end position="452"/>
    </location>
</feature>
<sequence length="467" mass="49562">MLLMACCLHVKIPCICGQSRCRGFCLISLHFNLKHDSFSVIYFSPLFRDSPGLLYPASWLLCGTGCTKVSVKIHMENDVKCVTMAEAEKGNLRRERFIIGEENMKEKKSMINVMIDGISGIFLPIINLLSAAGILKGILTILTASNIVSGTSETYLVLNAMADSLFYFLPMVLAFTAAKKFGCDPFTAVVIGGVLLYPSLTKVFEAGTNIFFAGIPMKAVIYHSGVIPIILAVGLLVYVERVVNKILPDLIKGFFAPLICIVVVGLVTLFVFGPIGNVIGDGLAAAYEFVYQISPMIAGAILGAVIQPMVIFGFHWSFVLVAMNNISVKGSDTILALIGPAVFAQAGAALAVGLRSKDKKFRSLCLSAVVSACFGVTEPAMFGVNLPLKKPMIAVCIGGGVGGAIAGFSGAQAMTFAFPSVITLPVFLGRGFGLFVVSCFAGFLTSFLLTLFQPGAVYDGIASEAAC</sequence>
<evidence type="ECO:0000256" key="2">
    <source>
        <dbReference type="ARBA" id="ARBA00022448"/>
    </source>
</evidence>
<feature type="transmembrane region" description="Helical" evidence="9">
    <location>
        <begin position="220"/>
        <end position="239"/>
    </location>
</feature>
<keyword evidence="7 9" id="KW-1133">Transmembrane helix</keyword>
<feature type="transmembrane region" description="Helical" evidence="9">
    <location>
        <begin position="361"/>
        <end position="380"/>
    </location>
</feature>
<name>A0ABY1CBH1_9FIRM</name>
<organism evidence="12 13">
    <name type="scientific">Lacrimispora sphenoides JCM 1415</name>
    <dbReference type="NCBI Taxonomy" id="1297793"/>
    <lineage>
        <taxon>Bacteria</taxon>
        <taxon>Bacillati</taxon>
        <taxon>Bacillota</taxon>
        <taxon>Clostridia</taxon>
        <taxon>Lachnospirales</taxon>
        <taxon>Lachnospiraceae</taxon>
        <taxon>Lacrimispora</taxon>
    </lineage>
</organism>
<comment type="subcellular location">
    <subcellularLocation>
        <location evidence="1">Cell membrane</location>
        <topology evidence="1">Multi-pass membrane protein</topology>
    </subcellularLocation>
</comment>
<dbReference type="InterPro" id="IPR003616">
    <property type="entry name" value="Post-SET_dom"/>
</dbReference>
<dbReference type="InterPro" id="IPR050558">
    <property type="entry name" value="PTS_Sugar-Specific_Components"/>
</dbReference>
<proteinExistence type="predicted"/>
<evidence type="ECO:0000256" key="7">
    <source>
        <dbReference type="ARBA" id="ARBA00022989"/>
    </source>
</evidence>
<dbReference type="Pfam" id="PF02378">
    <property type="entry name" value="PTS_EIIC"/>
    <property type="match status" value="1"/>
</dbReference>
<dbReference type="InterPro" id="IPR013013">
    <property type="entry name" value="PTS_EIIC_1"/>
</dbReference>
<feature type="transmembrane region" description="Helical" evidence="9">
    <location>
        <begin position="155"/>
        <end position="175"/>
    </location>
</feature>
<dbReference type="PANTHER" id="PTHR30175:SF1">
    <property type="entry name" value="PTS SYSTEM ARBUTIN-, CELLOBIOSE-, AND SALICIN-SPECIFIC EIIBC COMPONENT-RELATED"/>
    <property type="match status" value="1"/>
</dbReference>
<dbReference type="PANTHER" id="PTHR30175">
    <property type="entry name" value="PHOSPHOTRANSFERASE SYSTEM TRANSPORT PROTEIN"/>
    <property type="match status" value="1"/>
</dbReference>
<feature type="transmembrane region" description="Helical" evidence="9">
    <location>
        <begin position="392"/>
        <end position="411"/>
    </location>
</feature>
<dbReference type="Proteomes" id="UP000198970">
    <property type="component" value="Chromosome I"/>
</dbReference>
<evidence type="ECO:0000256" key="3">
    <source>
        <dbReference type="ARBA" id="ARBA00022475"/>
    </source>
</evidence>
<evidence type="ECO:0000256" key="1">
    <source>
        <dbReference type="ARBA" id="ARBA00004651"/>
    </source>
</evidence>
<gene>
    <name evidence="12" type="ORF">SAMN02745906_2684</name>
</gene>
<dbReference type="PROSITE" id="PS51103">
    <property type="entry name" value="PTS_EIIC_TYPE_1"/>
    <property type="match status" value="1"/>
</dbReference>
<evidence type="ECO:0000256" key="9">
    <source>
        <dbReference type="SAM" id="Phobius"/>
    </source>
</evidence>
<feature type="transmembrane region" description="Helical" evidence="9">
    <location>
        <begin position="113"/>
        <end position="135"/>
    </location>
</feature>
<evidence type="ECO:0000256" key="4">
    <source>
        <dbReference type="ARBA" id="ARBA00022597"/>
    </source>
</evidence>
<feature type="transmembrane region" description="Helical" evidence="9">
    <location>
        <begin position="334"/>
        <end position="355"/>
    </location>
</feature>
<keyword evidence="4" id="KW-0762">Sugar transport</keyword>
<keyword evidence="8 9" id="KW-0472">Membrane</keyword>
<feature type="domain" description="PTS EIIC type-1" evidence="11">
    <location>
        <begin position="116"/>
        <end position="467"/>
    </location>
</feature>
<evidence type="ECO:0000256" key="6">
    <source>
        <dbReference type="ARBA" id="ARBA00022692"/>
    </source>
</evidence>
<keyword evidence="13" id="KW-1185">Reference proteome</keyword>
<dbReference type="EMBL" id="LT630003">
    <property type="protein sequence ID" value="SET88157.1"/>
    <property type="molecule type" value="Genomic_DNA"/>
</dbReference>
<keyword evidence="2" id="KW-0813">Transport</keyword>
<dbReference type="PROSITE" id="PS50868">
    <property type="entry name" value="POST_SET"/>
    <property type="match status" value="1"/>
</dbReference>
<evidence type="ECO:0000313" key="12">
    <source>
        <dbReference type="EMBL" id="SET88157.1"/>
    </source>
</evidence>
<keyword evidence="5" id="KW-0598">Phosphotransferase system</keyword>
<feature type="domain" description="Post-SET" evidence="10">
    <location>
        <begin position="10"/>
        <end position="26"/>
    </location>
</feature>
<dbReference type="InterPro" id="IPR003352">
    <property type="entry name" value="PTS_EIIC"/>
</dbReference>
<accession>A0ABY1CBH1</accession>
<keyword evidence="3" id="KW-1003">Cell membrane</keyword>
<feature type="transmembrane region" description="Helical" evidence="9">
    <location>
        <begin position="251"/>
        <end position="276"/>
    </location>
</feature>
<feature type="transmembrane region" description="Helical" evidence="9">
    <location>
        <begin position="296"/>
        <end position="322"/>
    </location>
</feature>
<evidence type="ECO:0000313" key="13">
    <source>
        <dbReference type="Proteomes" id="UP000198970"/>
    </source>
</evidence>
<reference evidence="12 13" key="1">
    <citation type="submission" date="2016-10" db="EMBL/GenBank/DDBJ databases">
        <authorList>
            <person name="Varghese N."/>
            <person name="Submissions S."/>
        </authorList>
    </citation>
    <scope>NUCLEOTIDE SEQUENCE [LARGE SCALE GENOMIC DNA]</scope>
    <source>
        <strain evidence="12 13">ATCC 19403</strain>
    </source>
</reference>
<evidence type="ECO:0000259" key="10">
    <source>
        <dbReference type="PROSITE" id="PS50868"/>
    </source>
</evidence>
<evidence type="ECO:0000256" key="8">
    <source>
        <dbReference type="ARBA" id="ARBA00023136"/>
    </source>
</evidence>
<keyword evidence="6 9" id="KW-0812">Transmembrane</keyword>
<evidence type="ECO:0000256" key="5">
    <source>
        <dbReference type="ARBA" id="ARBA00022683"/>
    </source>
</evidence>